<evidence type="ECO:0000259" key="11">
    <source>
        <dbReference type="PROSITE" id="PS51706"/>
    </source>
</evidence>
<protein>
    <recommendedName>
        <fullName evidence="10">Probable GTP-binding protein EngB</fullName>
    </recommendedName>
</protein>
<dbReference type="GO" id="GO:0046872">
    <property type="term" value="F:metal ion binding"/>
    <property type="evidence" value="ECO:0007669"/>
    <property type="project" value="UniProtKB-KW"/>
</dbReference>
<dbReference type="NCBIfam" id="TIGR03598">
    <property type="entry name" value="GTPase_YsxC"/>
    <property type="match status" value="1"/>
</dbReference>
<feature type="domain" description="EngB-type G" evidence="11">
    <location>
        <begin position="22"/>
        <end position="195"/>
    </location>
</feature>
<evidence type="ECO:0000313" key="12">
    <source>
        <dbReference type="EMBL" id="QHA01494.1"/>
    </source>
</evidence>
<keyword evidence="3 10" id="KW-0132">Cell division</keyword>
<reference evidence="12 13" key="1">
    <citation type="submission" date="2019-12" db="EMBL/GenBank/DDBJ databases">
        <title>Sequence classification of anaerobic respiratory reductive dehalogenases: First we see many, then we see few.</title>
        <authorList>
            <person name="Molenda O."/>
            <person name="Puentes Jacome L.A."/>
            <person name="Cao X."/>
            <person name="Nesbo C.L."/>
            <person name="Tang S."/>
            <person name="Morson N."/>
            <person name="Patron J."/>
            <person name="Lomheim L."/>
            <person name="Wishart D.S."/>
            <person name="Edwards E.A."/>
        </authorList>
    </citation>
    <scope>NUCLEOTIDE SEQUENCE [LARGE SCALE GENOMIC DNA]</scope>
    <source>
        <strain evidence="12 13">12DCA</strain>
    </source>
</reference>
<evidence type="ECO:0000256" key="6">
    <source>
        <dbReference type="ARBA" id="ARBA00022842"/>
    </source>
</evidence>
<sequence>MIFRKAEFMISAVKPQQYPEGIRPELAVSGRSNVGKSSLINKLVNRKALAKVGKTPGKTQMINFFNINDEWYLVDLPGYGYAKVPQETRMQWGKMMQTYFRLRENLKGVIQLVDIRHQPTDEDRLMMEMLKVNNIPVLVVATKADKIARGQRPKYLKIIAESFKMSDWKTIIPFSSEDATGLQELNQAMDDIIFPDAEDKSGE</sequence>
<accession>A0A857DJM4</accession>
<dbReference type="GO" id="GO:0005829">
    <property type="term" value="C:cytosol"/>
    <property type="evidence" value="ECO:0007669"/>
    <property type="project" value="TreeGrafter"/>
</dbReference>
<dbReference type="EMBL" id="CP046996">
    <property type="protein sequence ID" value="QHA01494.1"/>
    <property type="molecule type" value="Genomic_DNA"/>
</dbReference>
<dbReference type="GO" id="GO:0000917">
    <property type="term" value="P:division septum assembly"/>
    <property type="evidence" value="ECO:0007669"/>
    <property type="project" value="UniProtKB-KW"/>
</dbReference>
<keyword evidence="6" id="KW-0460">Magnesium</keyword>
<evidence type="ECO:0000313" key="13">
    <source>
        <dbReference type="Proteomes" id="UP000430508"/>
    </source>
</evidence>
<evidence type="ECO:0000256" key="9">
    <source>
        <dbReference type="ARBA" id="ARBA00023306"/>
    </source>
</evidence>
<keyword evidence="7 10" id="KW-0342">GTP-binding</keyword>
<comment type="cofactor">
    <cofactor evidence="1">
        <name>Mg(2+)</name>
        <dbReference type="ChEBI" id="CHEBI:18420"/>
    </cofactor>
</comment>
<keyword evidence="4" id="KW-0479">Metal-binding</keyword>
<dbReference type="InterPro" id="IPR006073">
    <property type="entry name" value="GTP-bd"/>
</dbReference>
<dbReference type="PANTHER" id="PTHR11649">
    <property type="entry name" value="MSS1/TRME-RELATED GTP-BINDING PROTEIN"/>
    <property type="match status" value="1"/>
</dbReference>
<evidence type="ECO:0000256" key="3">
    <source>
        <dbReference type="ARBA" id="ARBA00022618"/>
    </source>
</evidence>
<evidence type="ECO:0000256" key="2">
    <source>
        <dbReference type="ARBA" id="ARBA00009638"/>
    </source>
</evidence>
<dbReference type="CDD" id="cd01876">
    <property type="entry name" value="YihA_EngB"/>
    <property type="match status" value="1"/>
</dbReference>
<dbReference type="PANTHER" id="PTHR11649:SF13">
    <property type="entry name" value="ENGB-TYPE G DOMAIN-CONTAINING PROTEIN"/>
    <property type="match status" value="1"/>
</dbReference>
<dbReference type="InterPro" id="IPR030393">
    <property type="entry name" value="G_ENGB_dom"/>
</dbReference>
<keyword evidence="9 10" id="KW-0131">Cell cycle</keyword>
<dbReference type="Gene3D" id="3.40.50.300">
    <property type="entry name" value="P-loop containing nucleotide triphosphate hydrolases"/>
    <property type="match status" value="1"/>
</dbReference>
<comment type="function">
    <text evidence="10">Necessary for normal cell division and for the maintenance of normal septation.</text>
</comment>
<dbReference type="NCBIfam" id="TIGR00231">
    <property type="entry name" value="small_GTP"/>
    <property type="match status" value="1"/>
</dbReference>
<evidence type="ECO:0000256" key="7">
    <source>
        <dbReference type="ARBA" id="ARBA00023134"/>
    </source>
</evidence>
<proteinExistence type="inferred from homology"/>
<name>A0A857DJM4_9FIRM</name>
<dbReference type="FunFam" id="3.40.50.300:FF:000098">
    <property type="entry name" value="Probable GTP-binding protein EngB"/>
    <property type="match status" value="1"/>
</dbReference>
<dbReference type="InterPro" id="IPR019987">
    <property type="entry name" value="GTP-bd_ribosome_bio_YsxC"/>
</dbReference>
<dbReference type="GO" id="GO:0005525">
    <property type="term" value="F:GTP binding"/>
    <property type="evidence" value="ECO:0007669"/>
    <property type="project" value="UniProtKB-UniRule"/>
</dbReference>
<dbReference type="Pfam" id="PF01926">
    <property type="entry name" value="MMR_HSR1"/>
    <property type="match status" value="1"/>
</dbReference>
<dbReference type="InterPro" id="IPR027417">
    <property type="entry name" value="P-loop_NTPase"/>
</dbReference>
<dbReference type="InterPro" id="IPR005225">
    <property type="entry name" value="Small_GTP-bd"/>
</dbReference>
<dbReference type="SUPFAM" id="SSF52540">
    <property type="entry name" value="P-loop containing nucleoside triphosphate hydrolases"/>
    <property type="match status" value="1"/>
</dbReference>
<organism evidence="12 13">
    <name type="scientific">Dehalobacter restrictus</name>
    <dbReference type="NCBI Taxonomy" id="55583"/>
    <lineage>
        <taxon>Bacteria</taxon>
        <taxon>Bacillati</taxon>
        <taxon>Bacillota</taxon>
        <taxon>Clostridia</taxon>
        <taxon>Eubacteriales</taxon>
        <taxon>Desulfitobacteriaceae</taxon>
        <taxon>Dehalobacter</taxon>
    </lineage>
</organism>
<dbReference type="AlphaFoldDB" id="A0A857DJM4"/>
<evidence type="ECO:0000256" key="5">
    <source>
        <dbReference type="ARBA" id="ARBA00022741"/>
    </source>
</evidence>
<dbReference type="Proteomes" id="UP000430508">
    <property type="component" value="Chromosome"/>
</dbReference>
<keyword evidence="8 10" id="KW-0717">Septation</keyword>
<evidence type="ECO:0000256" key="8">
    <source>
        <dbReference type="ARBA" id="ARBA00023210"/>
    </source>
</evidence>
<evidence type="ECO:0000256" key="10">
    <source>
        <dbReference type="HAMAP-Rule" id="MF_00321"/>
    </source>
</evidence>
<gene>
    <name evidence="10" type="primary">engB</name>
    <name evidence="12" type="ORF">GQ588_13005</name>
</gene>
<dbReference type="HAMAP" id="MF_00321">
    <property type="entry name" value="GTPase_EngB"/>
    <property type="match status" value="1"/>
</dbReference>
<evidence type="ECO:0000256" key="1">
    <source>
        <dbReference type="ARBA" id="ARBA00001946"/>
    </source>
</evidence>
<dbReference type="RefSeq" id="WP_025206129.1">
    <property type="nucleotide sequence ID" value="NZ_CP046996.1"/>
</dbReference>
<keyword evidence="5 10" id="KW-0547">Nucleotide-binding</keyword>
<comment type="similarity">
    <text evidence="2 10">Belongs to the TRAFAC class TrmE-Era-EngA-EngB-Septin-like GTPase superfamily. EngB GTPase family.</text>
</comment>
<dbReference type="PROSITE" id="PS51706">
    <property type="entry name" value="G_ENGB"/>
    <property type="match status" value="1"/>
</dbReference>
<evidence type="ECO:0000256" key="4">
    <source>
        <dbReference type="ARBA" id="ARBA00022723"/>
    </source>
</evidence>